<dbReference type="RefSeq" id="WP_002795395.1">
    <property type="nucleotide sequence ID" value="NZ_HE973721.1"/>
</dbReference>
<protein>
    <recommendedName>
        <fullName evidence="4">Transposase</fullName>
    </recommendedName>
</protein>
<reference evidence="2 3" key="1">
    <citation type="submission" date="2012-04" db="EMBL/GenBank/DDBJ databases">
        <authorList>
            <person name="Genoscope - CEA"/>
        </authorList>
    </citation>
    <scope>NUCLEOTIDE SEQUENCE [LARGE SCALE GENOMIC DNA]</scope>
    <source>
        <strain evidence="2 3">9809</strain>
    </source>
</reference>
<accession>I4HFW9</accession>
<gene>
    <name evidence="2" type="ORF">MICAH_10004</name>
</gene>
<dbReference type="Proteomes" id="UP000004775">
    <property type="component" value="Unassembled WGS sequence"/>
</dbReference>
<dbReference type="HOGENOM" id="CLU_2717836_0_0_3"/>
<evidence type="ECO:0000256" key="1">
    <source>
        <dbReference type="SAM" id="MobiDB-lite"/>
    </source>
</evidence>
<comment type="caution">
    <text evidence="2">The sequence shown here is derived from an EMBL/GenBank/DDBJ whole genome shotgun (WGS) entry which is preliminary data.</text>
</comment>
<evidence type="ECO:0000313" key="3">
    <source>
        <dbReference type="Proteomes" id="UP000004775"/>
    </source>
</evidence>
<organism evidence="2 3">
    <name type="scientific">Microcystis aeruginosa PCC 9809</name>
    <dbReference type="NCBI Taxonomy" id="1160285"/>
    <lineage>
        <taxon>Bacteria</taxon>
        <taxon>Bacillati</taxon>
        <taxon>Cyanobacteriota</taxon>
        <taxon>Cyanophyceae</taxon>
        <taxon>Oscillatoriophycideae</taxon>
        <taxon>Chroococcales</taxon>
        <taxon>Microcystaceae</taxon>
        <taxon>Microcystis</taxon>
    </lineage>
</organism>
<name>I4HFW9_MICAE</name>
<proteinExistence type="predicted"/>
<evidence type="ECO:0000313" key="2">
    <source>
        <dbReference type="EMBL" id="CCI20943.1"/>
    </source>
</evidence>
<evidence type="ECO:0008006" key="4">
    <source>
        <dbReference type="Google" id="ProtNLM"/>
    </source>
</evidence>
<dbReference type="EMBL" id="CAIO01000001">
    <property type="protein sequence ID" value="CCI20943.1"/>
    <property type="molecule type" value="Genomic_DNA"/>
</dbReference>
<dbReference type="AlphaFoldDB" id="I4HFW9"/>
<feature type="region of interest" description="Disordered" evidence="1">
    <location>
        <begin position="16"/>
        <end position="35"/>
    </location>
</feature>
<sequence length="72" mass="8468">MVDATIIPVPIQHNSAEENEEIKEGKIPQEWSSKKSKLSQKDRDAHWLFYFHAPQLEDFLQFINNSNFLPQN</sequence>